<gene>
    <name evidence="1" type="ORF">RJ641_009264</name>
</gene>
<keyword evidence="2" id="KW-1185">Reference proteome</keyword>
<organism evidence="1 2">
    <name type="scientific">Dillenia turbinata</name>
    <dbReference type="NCBI Taxonomy" id="194707"/>
    <lineage>
        <taxon>Eukaryota</taxon>
        <taxon>Viridiplantae</taxon>
        <taxon>Streptophyta</taxon>
        <taxon>Embryophyta</taxon>
        <taxon>Tracheophyta</taxon>
        <taxon>Spermatophyta</taxon>
        <taxon>Magnoliopsida</taxon>
        <taxon>eudicotyledons</taxon>
        <taxon>Gunneridae</taxon>
        <taxon>Pentapetalae</taxon>
        <taxon>Dilleniales</taxon>
        <taxon>Dilleniaceae</taxon>
        <taxon>Dillenia</taxon>
    </lineage>
</organism>
<dbReference type="AlphaFoldDB" id="A0AAN8UXR6"/>
<dbReference type="EMBL" id="JBAMMX010000016">
    <property type="protein sequence ID" value="KAK6924938.1"/>
    <property type="molecule type" value="Genomic_DNA"/>
</dbReference>
<evidence type="ECO:0000313" key="1">
    <source>
        <dbReference type="EMBL" id="KAK6924938.1"/>
    </source>
</evidence>
<accession>A0AAN8UXR6</accession>
<sequence length="45" mass="5400">MYRLKRVFLFRGRSTCNCEDPTAFLLMQWKSMLQFNRRVTAAEAI</sequence>
<reference evidence="1 2" key="1">
    <citation type="submission" date="2023-12" db="EMBL/GenBank/DDBJ databases">
        <title>A high-quality genome assembly for Dillenia turbinata (Dilleniales).</title>
        <authorList>
            <person name="Chanderbali A."/>
        </authorList>
    </citation>
    <scope>NUCLEOTIDE SEQUENCE [LARGE SCALE GENOMIC DNA]</scope>
    <source>
        <strain evidence="1">LSX21</strain>
        <tissue evidence="1">Leaf</tissue>
    </source>
</reference>
<proteinExistence type="predicted"/>
<dbReference type="Proteomes" id="UP001370490">
    <property type="component" value="Unassembled WGS sequence"/>
</dbReference>
<protein>
    <submittedName>
        <fullName evidence="1">Uncharacterized protein</fullName>
    </submittedName>
</protein>
<comment type="caution">
    <text evidence="1">The sequence shown here is derived from an EMBL/GenBank/DDBJ whole genome shotgun (WGS) entry which is preliminary data.</text>
</comment>
<name>A0AAN8UXR6_9MAGN</name>
<evidence type="ECO:0000313" key="2">
    <source>
        <dbReference type="Proteomes" id="UP001370490"/>
    </source>
</evidence>